<dbReference type="Gene3D" id="3.40.50.1820">
    <property type="entry name" value="alpha/beta hydrolase"/>
    <property type="match status" value="1"/>
</dbReference>
<evidence type="ECO:0000259" key="4">
    <source>
        <dbReference type="Pfam" id="PF00135"/>
    </source>
</evidence>
<dbReference type="EC" id="3.1.1.-" evidence="3"/>
<organism evidence="5 6">
    <name type="scientific">Telluria antibiotica</name>
    <dbReference type="NCBI Taxonomy" id="2717319"/>
    <lineage>
        <taxon>Bacteria</taxon>
        <taxon>Pseudomonadati</taxon>
        <taxon>Pseudomonadota</taxon>
        <taxon>Betaproteobacteria</taxon>
        <taxon>Burkholderiales</taxon>
        <taxon>Oxalobacteraceae</taxon>
        <taxon>Telluria group</taxon>
        <taxon>Telluria</taxon>
    </lineage>
</organism>
<dbReference type="InterPro" id="IPR019826">
    <property type="entry name" value="Carboxylesterase_B_AS"/>
</dbReference>
<dbReference type="SUPFAM" id="SSF53474">
    <property type="entry name" value="alpha/beta-Hydrolases"/>
    <property type="match status" value="1"/>
</dbReference>
<dbReference type="InterPro" id="IPR050309">
    <property type="entry name" value="Type-B_Carboxylest/Lipase"/>
</dbReference>
<keyword evidence="3" id="KW-0732">Signal</keyword>
<dbReference type="InterPro" id="IPR000997">
    <property type="entry name" value="Cholinesterase"/>
</dbReference>
<dbReference type="EMBL" id="JAAQOM010000018">
    <property type="protein sequence ID" value="NIA56957.1"/>
    <property type="molecule type" value="Genomic_DNA"/>
</dbReference>
<feature type="domain" description="Carboxylesterase type B" evidence="4">
    <location>
        <begin position="20"/>
        <end position="486"/>
    </location>
</feature>
<comment type="caution">
    <text evidence="5">The sequence shown here is derived from an EMBL/GenBank/DDBJ whole genome shotgun (WGS) entry which is preliminary data.</text>
</comment>
<protein>
    <recommendedName>
        <fullName evidence="3">Carboxylic ester hydrolase</fullName>
        <ecNumber evidence="3">3.1.1.-</ecNumber>
    </recommendedName>
</protein>
<dbReference type="InterPro" id="IPR029058">
    <property type="entry name" value="AB_hydrolase_fold"/>
</dbReference>
<gene>
    <name evidence="5" type="ORF">HAV22_25360</name>
</gene>
<evidence type="ECO:0000256" key="2">
    <source>
        <dbReference type="ARBA" id="ARBA00022801"/>
    </source>
</evidence>
<feature type="chain" id="PRO_5044957081" description="Carboxylic ester hydrolase" evidence="3">
    <location>
        <begin position="22"/>
        <end position="515"/>
    </location>
</feature>
<feature type="signal peptide" evidence="3">
    <location>
        <begin position="1"/>
        <end position="21"/>
    </location>
</feature>
<evidence type="ECO:0000313" key="5">
    <source>
        <dbReference type="EMBL" id="NIA56957.1"/>
    </source>
</evidence>
<evidence type="ECO:0000256" key="1">
    <source>
        <dbReference type="ARBA" id="ARBA00005964"/>
    </source>
</evidence>
<name>A0ABX0PJH5_9BURK</name>
<accession>A0ABX0PJH5</accession>
<keyword evidence="2 3" id="KW-0378">Hydrolase</keyword>
<dbReference type="PRINTS" id="PR00878">
    <property type="entry name" value="CHOLNESTRASE"/>
</dbReference>
<keyword evidence="6" id="KW-1185">Reference proteome</keyword>
<dbReference type="InterPro" id="IPR002018">
    <property type="entry name" value="CarbesteraseB"/>
</dbReference>
<dbReference type="PANTHER" id="PTHR11559">
    <property type="entry name" value="CARBOXYLESTERASE"/>
    <property type="match status" value="1"/>
</dbReference>
<dbReference type="RefSeq" id="WP_166863074.1">
    <property type="nucleotide sequence ID" value="NZ_JAAQOM010000018.1"/>
</dbReference>
<dbReference type="PROSITE" id="PS00122">
    <property type="entry name" value="CARBOXYLESTERASE_B_1"/>
    <property type="match status" value="1"/>
</dbReference>
<comment type="similarity">
    <text evidence="1 3">Belongs to the type-B carboxylesterase/lipase family.</text>
</comment>
<evidence type="ECO:0000313" key="6">
    <source>
        <dbReference type="Proteomes" id="UP000716322"/>
    </source>
</evidence>
<dbReference type="InterPro" id="IPR019819">
    <property type="entry name" value="Carboxylesterase_B_CS"/>
</dbReference>
<dbReference type="PROSITE" id="PS00941">
    <property type="entry name" value="CARBOXYLESTERASE_B_2"/>
    <property type="match status" value="1"/>
</dbReference>
<dbReference type="Proteomes" id="UP000716322">
    <property type="component" value="Unassembled WGS sequence"/>
</dbReference>
<dbReference type="PROSITE" id="PS51257">
    <property type="entry name" value="PROKAR_LIPOPROTEIN"/>
    <property type="match status" value="1"/>
</dbReference>
<sequence>MNCLRTAAPLVLALVSCAASAVPTRQGEIEGVSGDGVTSYLGVPYAAAPTGDNRWRPPMPAKSWTGTFHADHFGANCQQRPAGKIFRSWTSEYLVDGPISEDCLYLNVWAPAAKRKQRLPVLVWIHGGGFVSGGATVPVYDGSHLATKGMVVVSINYRLGVYGFLSHPDLRKENPANASGNYGLLDQIAALHWVQDNISAFGGDPRRVTIAGQSAGAASVHYLIASPLAKGLFQRAIAQSGSGMGLPTADAAGSDGVGEQLLVRTGASDIASLRQLPVEKLDQAAEGLVLSPNVDGLVLPDQTYVGRNTNDVPVLTGLTADEGSALSASYGQATPEAFAAGLVKRYGTLASEFAKWYPSDLTAGAGTSAMQLERDRGLAATWLWAKQRMSASRQPIYVYYFKHVEPGPEAQRYGAFHSSEIPYVFGTLDRAADRSFTSADRQVSATMGGYWAKWVKTGNPNGAGLPAWPRLRSEAPLVLEIDSQSRANVLLSLEKRSLFQRHAANGGKLGIFPED</sequence>
<evidence type="ECO:0000256" key="3">
    <source>
        <dbReference type="RuleBase" id="RU361235"/>
    </source>
</evidence>
<proteinExistence type="inferred from homology"/>
<reference evidence="5 6" key="1">
    <citation type="submission" date="2020-03" db="EMBL/GenBank/DDBJ databases">
        <title>Genome sequence of strain Massilia sp. TW-1.</title>
        <authorList>
            <person name="Chaudhary D.K."/>
        </authorList>
    </citation>
    <scope>NUCLEOTIDE SEQUENCE [LARGE SCALE GENOMIC DNA]</scope>
    <source>
        <strain evidence="5 6">TW-1</strain>
    </source>
</reference>
<dbReference type="Pfam" id="PF00135">
    <property type="entry name" value="COesterase"/>
    <property type="match status" value="1"/>
</dbReference>